<organism evidence="2 3">
    <name type="scientific">Elysia marginata</name>
    <dbReference type="NCBI Taxonomy" id="1093978"/>
    <lineage>
        <taxon>Eukaryota</taxon>
        <taxon>Metazoa</taxon>
        <taxon>Spiralia</taxon>
        <taxon>Lophotrochozoa</taxon>
        <taxon>Mollusca</taxon>
        <taxon>Gastropoda</taxon>
        <taxon>Heterobranchia</taxon>
        <taxon>Euthyneura</taxon>
        <taxon>Panpulmonata</taxon>
        <taxon>Sacoglossa</taxon>
        <taxon>Placobranchoidea</taxon>
        <taxon>Plakobranchidae</taxon>
        <taxon>Elysia</taxon>
    </lineage>
</organism>
<dbReference type="EMBL" id="BMAT01010577">
    <property type="protein sequence ID" value="GFS27885.1"/>
    <property type="molecule type" value="Genomic_DNA"/>
</dbReference>
<feature type="region of interest" description="Disordered" evidence="1">
    <location>
        <begin position="127"/>
        <end position="160"/>
    </location>
</feature>
<evidence type="ECO:0000256" key="1">
    <source>
        <dbReference type="SAM" id="MobiDB-lite"/>
    </source>
</evidence>
<sequence length="187" mass="21183">MMVVVVVVVVMMMMMMMIKKMMMVVVVIVVIDVVVVAVVVTPHHEELATRANVPKQTQVTRSQIQDYVSVTHRPAFSAVLFSVTYVVQRNLNSGSNSRTDTSSKLFVCRVMKQYHLALLYSNNSNNYSSSTTPRTNSYRTPTVPRHRPWHSGRPWPDRTRSRAAYVTSGQRNSSSRWFVCHVACTGT</sequence>
<reference evidence="2 3" key="1">
    <citation type="journal article" date="2021" name="Elife">
        <title>Chloroplast acquisition without the gene transfer in kleptoplastic sea slugs, Plakobranchus ocellatus.</title>
        <authorList>
            <person name="Maeda T."/>
            <person name="Takahashi S."/>
            <person name="Yoshida T."/>
            <person name="Shimamura S."/>
            <person name="Takaki Y."/>
            <person name="Nagai Y."/>
            <person name="Toyoda A."/>
            <person name="Suzuki Y."/>
            <person name="Arimoto A."/>
            <person name="Ishii H."/>
            <person name="Satoh N."/>
            <person name="Nishiyama T."/>
            <person name="Hasebe M."/>
            <person name="Maruyama T."/>
            <person name="Minagawa J."/>
            <person name="Obokata J."/>
            <person name="Shigenobu S."/>
        </authorList>
    </citation>
    <scope>NUCLEOTIDE SEQUENCE [LARGE SCALE GENOMIC DNA]</scope>
</reference>
<protein>
    <recommendedName>
        <fullName evidence="4">Secreted protein</fullName>
    </recommendedName>
</protein>
<feature type="compositionally biased region" description="Low complexity" evidence="1">
    <location>
        <begin position="127"/>
        <end position="142"/>
    </location>
</feature>
<name>A0AAV4JZP1_9GAST</name>
<comment type="caution">
    <text evidence="2">The sequence shown here is derived from an EMBL/GenBank/DDBJ whole genome shotgun (WGS) entry which is preliminary data.</text>
</comment>
<dbReference type="Proteomes" id="UP000762676">
    <property type="component" value="Unassembled WGS sequence"/>
</dbReference>
<evidence type="ECO:0008006" key="4">
    <source>
        <dbReference type="Google" id="ProtNLM"/>
    </source>
</evidence>
<dbReference type="AlphaFoldDB" id="A0AAV4JZP1"/>
<accession>A0AAV4JZP1</accession>
<proteinExistence type="predicted"/>
<evidence type="ECO:0000313" key="3">
    <source>
        <dbReference type="Proteomes" id="UP000762676"/>
    </source>
</evidence>
<gene>
    <name evidence="2" type="ORF">ElyMa_005314000</name>
</gene>
<keyword evidence="3" id="KW-1185">Reference proteome</keyword>
<evidence type="ECO:0000313" key="2">
    <source>
        <dbReference type="EMBL" id="GFS27885.1"/>
    </source>
</evidence>